<dbReference type="Gene3D" id="3.40.50.1820">
    <property type="entry name" value="alpha/beta hydrolase"/>
    <property type="match status" value="1"/>
</dbReference>
<dbReference type="AlphaFoldDB" id="A0A6L6QS98"/>
<dbReference type="SUPFAM" id="SSF53474">
    <property type="entry name" value="alpha/beta-Hydrolases"/>
    <property type="match status" value="1"/>
</dbReference>
<dbReference type="RefSeq" id="WP_155457452.1">
    <property type="nucleotide sequence ID" value="NZ_WNKX01000049.1"/>
</dbReference>
<keyword evidence="3" id="KW-1185">Reference proteome</keyword>
<dbReference type="Proteomes" id="UP000472320">
    <property type="component" value="Unassembled WGS sequence"/>
</dbReference>
<gene>
    <name evidence="2" type="ORF">GM658_28270</name>
</gene>
<reference evidence="2 3" key="1">
    <citation type="submission" date="2019-11" db="EMBL/GenBank/DDBJ databases">
        <title>Type strains purchased from KCTC, JCM and DSMZ.</title>
        <authorList>
            <person name="Lu H."/>
        </authorList>
    </citation>
    <scope>NUCLEOTIDE SEQUENCE [LARGE SCALE GENOMIC DNA]</scope>
    <source>
        <strain evidence="2 3">JCM 31587</strain>
    </source>
</reference>
<dbReference type="InterPro" id="IPR029058">
    <property type="entry name" value="AB_hydrolase_fold"/>
</dbReference>
<dbReference type="PANTHER" id="PTHR12277">
    <property type="entry name" value="ALPHA/BETA HYDROLASE DOMAIN-CONTAINING PROTEIN"/>
    <property type="match status" value="1"/>
</dbReference>
<dbReference type="OrthoDB" id="9798884at2"/>
<proteinExistence type="predicted"/>
<dbReference type="InterPro" id="IPR000073">
    <property type="entry name" value="AB_hydrolase_1"/>
</dbReference>
<evidence type="ECO:0000259" key="1">
    <source>
        <dbReference type="Pfam" id="PF00561"/>
    </source>
</evidence>
<name>A0A6L6QS98_9BURK</name>
<dbReference type="Pfam" id="PF00561">
    <property type="entry name" value="Abhydrolase_1"/>
    <property type="match status" value="1"/>
</dbReference>
<evidence type="ECO:0000313" key="3">
    <source>
        <dbReference type="Proteomes" id="UP000472320"/>
    </source>
</evidence>
<dbReference type="PANTHER" id="PTHR12277:SF81">
    <property type="entry name" value="PROTEIN ABHD13"/>
    <property type="match status" value="1"/>
</dbReference>
<dbReference type="EMBL" id="WNKX01000049">
    <property type="protein sequence ID" value="MTW14516.1"/>
    <property type="molecule type" value="Genomic_DNA"/>
</dbReference>
<feature type="domain" description="AB hydrolase-1" evidence="1">
    <location>
        <begin position="68"/>
        <end position="175"/>
    </location>
</feature>
<protein>
    <recommendedName>
        <fullName evidence="1">AB hydrolase-1 domain-containing protein</fullName>
    </recommendedName>
</protein>
<evidence type="ECO:0000313" key="2">
    <source>
        <dbReference type="EMBL" id="MTW14516.1"/>
    </source>
</evidence>
<sequence length="244" mass="26807">MRRRMMSLLLLIPAAYLVLCALVFFRQRSMLYFPQRFDGGTMLMLGGGARVGVTLHEQPGSSAVIYFGGNAEAVGYSLPELQAAFPGQSLYLMHYRGYGATPGEPTEEGLFADAQALYEYVRARHPQVTLVGRSLGSGIATRLASVRAIDRLVLVTPYDTLARVAGYHFPWLPARLLLRDRYDSASYAAKVNAPTTILAAERDEVIPRASSEALYRSFRPGLATFQVAPGAGHNDISLRQLQIH</sequence>
<accession>A0A6L6QS98</accession>
<comment type="caution">
    <text evidence="2">The sequence shown here is derived from an EMBL/GenBank/DDBJ whole genome shotgun (WGS) entry which is preliminary data.</text>
</comment>
<organism evidence="2 3">
    <name type="scientific">Massilia eburnea</name>
    <dbReference type="NCBI Taxonomy" id="1776165"/>
    <lineage>
        <taxon>Bacteria</taxon>
        <taxon>Pseudomonadati</taxon>
        <taxon>Pseudomonadota</taxon>
        <taxon>Betaproteobacteria</taxon>
        <taxon>Burkholderiales</taxon>
        <taxon>Oxalobacteraceae</taxon>
        <taxon>Telluria group</taxon>
        <taxon>Massilia</taxon>
    </lineage>
</organism>